<reference evidence="2" key="1">
    <citation type="submission" date="2013-11" db="EMBL/GenBank/DDBJ databases">
        <title>Comparative genomics of Ignicoccus.</title>
        <authorList>
            <person name="Podar M."/>
        </authorList>
    </citation>
    <scope>NUCLEOTIDE SEQUENCE</scope>
    <source>
        <strain evidence="2">DSM 13166</strain>
    </source>
</reference>
<keyword evidence="1" id="KW-0051">Antiviral defense</keyword>
<dbReference type="KEGG" id="ipc:IPA_01605"/>
<accession>A0A977KAJ0</accession>
<evidence type="ECO:0000313" key="3">
    <source>
        <dbReference type="Proteomes" id="UP001063698"/>
    </source>
</evidence>
<evidence type="ECO:0000313" key="2">
    <source>
        <dbReference type="EMBL" id="UXD22092.1"/>
    </source>
</evidence>
<organism evidence="2 3">
    <name type="scientific">Ignicoccus pacificus DSM 13166</name>
    <dbReference type="NCBI Taxonomy" id="940294"/>
    <lineage>
        <taxon>Archaea</taxon>
        <taxon>Thermoproteota</taxon>
        <taxon>Thermoprotei</taxon>
        <taxon>Desulfurococcales</taxon>
        <taxon>Desulfurococcaceae</taxon>
        <taxon>Ignicoccus</taxon>
    </lineage>
</organism>
<sequence>MIEMGVIIRPLGSSSFRKPGNFSPQTRGSVTYSLSYPLPPPTTLAGALAQIVYQRDSSCKELDDKNFEILSDVKKCLEKLGVKRLTGAFAIFEEGEAKELTAFDGTPILGLRKLVKELERSGKKIEDLLKREVLIPSKSKNLFEVMKRPIPQIGATELTGIALHRTKKQTGIESSKGMIYIQERRYIAVQEGKKIIMGSIVADIYGDLRHEEKTILGFGGEGLPARLELSKKNLIEEELSHLWNGRNGGECLLLIATPLLFKEPLNVRSSSFAQLREKIEKLLKNEIKHFTPKEEDFLKSIVPPYRVEVDAFSLGWSLAKNRPRGFRHGIWKGLFYGNCDDWHKLYREGAGDLRELGFGTLVPIPI</sequence>
<dbReference type="InterPro" id="IPR013422">
    <property type="entry name" value="CRISPR-assoc_prot_Cas5_N"/>
</dbReference>
<proteinExistence type="predicted"/>
<gene>
    <name evidence="2" type="ORF">IPA_01605</name>
</gene>
<protein>
    <submittedName>
        <fullName evidence="2">Uncharacterized protein</fullName>
    </submittedName>
</protein>
<dbReference type="InterPro" id="IPR053725">
    <property type="entry name" value="CRISPR_Cas5_sf"/>
</dbReference>
<name>A0A977KAJ0_9CREN</name>
<dbReference type="NCBIfam" id="TIGR02593">
    <property type="entry name" value="CRISPR_cas5"/>
    <property type="match status" value="1"/>
</dbReference>
<dbReference type="AlphaFoldDB" id="A0A977KAJ0"/>
<dbReference type="GO" id="GO:0051607">
    <property type="term" value="P:defense response to virus"/>
    <property type="evidence" value="ECO:0007669"/>
    <property type="project" value="UniProtKB-KW"/>
</dbReference>
<dbReference type="Gene3D" id="3.30.70.3120">
    <property type="match status" value="1"/>
</dbReference>
<evidence type="ECO:0000256" key="1">
    <source>
        <dbReference type="ARBA" id="ARBA00023118"/>
    </source>
</evidence>
<keyword evidence="3" id="KW-1185">Reference proteome</keyword>
<dbReference type="Proteomes" id="UP001063698">
    <property type="component" value="Chromosome"/>
</dbReference>
<dbReference type="EMBL" id="CP006868">
    <property type="protein sequence ID" value="UXD22092.1"/>
    <property type="molecule type" value="Genomic_DNA"/>
</dbReference>